<evidence type="ECO:0000313" key="5">
    <source>
        <dbReference type="EMBL" id="PNU00007.1"/>
    </source>
</evidence>
<dbReference type="InterPro" id="IPR011990">
    <property type="entry name" value="TPR-like_helical_dom_sf"/>
</dbReference>
<evidence type="ECO:0000256" key="2">
    <source>
        <dbReference type="ARBA" id="ARBA00022803"/>
    </source>
</evidence>
<feature type="transmembrane region" description="Helical" evidence="4">
    <location>
        <begin position="359"/>
        <end position="378"/>
    </location>
</feature>
<sequence>MLSRIEEILKKRYMPYLLISVVGLIVYCNSFTAPFTLDDFGSITNNYAIRNPLDFKAIWEFYSNRFVLYYTISLNYFLFQNMPFGYHVVNFIIHIINGILVYSILYHLLGLDYFKDKLPGRYRKLVCTLSAIMFICHPVQVNAVTYIIQRTAALAATFYFAAVLNYLKYRIYHRKRYFAFTLLFTVIAMFTKENTITIPFMLILIELMFFLKDGRTKWVKRIAVFLVLLLTIPIIPATNLYLGGYSQSDPNVDFKASTSMDRMHYFYTQLNVILHYVQQLFIPYRLNFDYSNDYPISKTLWENYSYISLIIHAIIGIIALVNIRKNKLIALGILWFYIGLSVESSFISIKDVYFEHRLYFPIVGFIMFLTGLMLHETGKEKRPYLFKRPIEFFVVAMGFLIVMYSGVTLHRNYIFSDGIRLWTDVTQKAPNSDRAHCVLATNYLDSYELSDNKPAEYLEAAEREFKKAIELNSRNDTAHCNLAKVYNLKGEYEKAIEEAKSCNRIRKSKYAYYNLGTAYKNLGRTEDAIDAYLEGYKIDNKATFILEALGDIYSDIGDYDNARFYYEEIIKNNTYSKNTRIKEKLEKIKDLSGESKP</sequence>
<dbReference type="SMART" id="SM00028">
    <property type="entry name" value="TPR"/>
    <property type="match status" value="3"/>
</dbReference>
<feature type="transmembrane region" description="Helical" evidence="4">
    <location>
        <begin position="304"/>
        <end position="321"/>
    </location>
</feature>
<feature type="repeat" description="TPR" evidence="3">
    <location>
        <begin position="543"/>
        <end position="576"/>
    </location>
</feature>
<dbReference type="InterPro" id="IPR052346">
    <property type="entry name" value="O-mannosyl-transferase_TMTC"/>
</dbReference>
<dbReference type="AlphaFoldDB" id="A0A2K2FGR6"/>
<evidence type="ECO:0000256" key="4">
    <source>
        <dbReference type="SAM" id="Phobius"/>
    </source>
</evidence>
<dbReference type="OrthoDB" id="9816462at2"/>
<dbReference type="Gene3D" id="1.25.40.10">
    <property type="entry name" value="Tetratricopeptide repeat domain"/>
    <property type="match status" value="1"/>
</dbReference>
<proteinExistence type="predicted"/>
<feature type="transmembrane region" description="Helical" evidence="4">
    <location>
        <begin position="390"/>
        <end position="407"/>
    </location>
</feature>
<comment type="caution">
    <text evidence="5">The sequence shown here is derived from an EMBL/GenBank/DDBJ whole genome shotgun (WGS) entry which is preliminary data.</text>
</comment>
<keyword evidence="4" id="KW-0472">Membrane</keyword>
<keyword evidence="6" id="KW-1185">Reference proteome</keyword>
<name>A0A2K2FGR6_9CLOT</name>
<gene>
    <name evidence="5" type="ORF">CDQ84_07240</name>
</gene>
<protein>
    <recommendedName>
        <fullName evidence="7">Glycosyltransferase RgtA/B/C/D-like domain-containing protein</fullName>
    </recommendedName>
</protein>
<feature type="transmembrane region" description="Helical" evidence="4">
    <location>
        <begin position="179"/>
        <end position="210"/>
    </location>
</feature>
<evidence type="ECO:0000256" key="1">
    <source>
        <dbReference type="ARBA" id="ARBA00022737"/>
    </source>
</evidence>
<feature type="transmembrane region" description="Helical" evidence="4">
    <location>
        <begin position="265"/>
        <end position="284"/>
    </location>
</feature>
<feature type="transmembrane region" description="Helical" evidence="4">
    <location>
        <begin position="147"/>
        <end position="167"/>
    </location>
</feature>
<evidence type="ECO:0000256" key="3">
    <source>
        <dbReference type="PROSITE-ProRule" id="PRU00339"/>
    </source>
</evidence>
<dbReference type="PANTHER" id="PTHR44227">
    <property type="match status" value="1"/>
</dbReference>
<feature type="transmembrane region" description="Helical" evidence="4">
    <location>
        <begin position="84"/>
        <end position="109"/>
    </location>
</feature>
<reference evidence="5 6" key="1">
    <citation type="submission" date="2017-06" db="EMBL/GenBank/DDBJ databases">
        <title>Investigating the central metabolism of Clostridium thermosuccinogenes.</title>
        <authorList>
            <person name="Koendjbiharie J.G."/>
            <person name="van Kranenburg R."/>
        </authorList>
    </citation>
    <scope>NUCLEOTIDE SEQUENCE [LARGE SCALE GENOMIC DNA]</scope>
    <source>
        <strain evidence="5 6">DSM 5806</strain>
    </source>
</reference>
<dbReference type="Pfam" id="PF13181">
    <property type="entry name" value="TPR_8"/>
    <property type="match status" value="2"/>
</dbReference>
<dbReference type="PROSITE" id="PS50005">
    <property type="entry name" value="TPR"/>
    <property type="match status" value="2"/>
</dbReference>
<keyword evidence="2 3" id="KW-0802">TPR repeat</keyword>
<keyword evidence="4" id="KW-1133">Transmembrane helix</keyword>
<dbReference type="KEGG" id="cthd:CDO33_08940"/>
<dbReference type="RefSeq" id="WP_103081063.1">
    <property type="nucleotide sequence ID" value="NZ_CP021850.1"/>
</dbReference>
<dbReference type="SUPFAM" id="SSF48452">
    <property type="entry name" value="TPR-like"/>
    <property type="match status" value="1"/>
</dbReference>
<feature type="transmembrane region" description="Helical" evidence="4">
    <location>
        <begin position="16"/>
        <end position="37"/>
    </location>
</feature>
<dbReference type="PANTHER" id="PTHR44227:SF3">
    <property type="entry name" value="PROTEIN O-MANNOSYL-TRANSFERASE TMTC4"/>
    <property type="match status" value="1"/>
</dbReference>
<evidence type="ECO:0008006" key="7">
    <source>
        <dbReference type="Google" id="ProtNLM"/>
    </source>
</evidence>
<feature type="repeat" description="TPR" evidence="3">
    <location>
        <begin position="509"/>
        <end position="542"/>
    </location>
</feature>
<keyword evidence="4" id="KW-0812">Transmembrane</keyword>
<keyword evidence="1" id="KW-0677">Repeat</keyword>
<evidence type="ECO:0000313" key="6">
    <source>
        <dbReference type="Proteomes" id="UP000236151"/>
    </source>
</evidence>
<organism evidence="5 6">
    <name type="scientific">Clostridium thermosuccinogenes</name>
    <dbReference type="NCBI Taxonomy" id="84032"/>
    <lineage>
        <taxon>Bacteria</taxon>
        <taxon>Bacillati</taxon>
        <taxon>Bacillota</taxon>
        <taxon>Clostridia</taxon>
        <taxon>Eubacteriales</taxon>
        <taxon>Clostridiaceae</taxon>
        <taxon>Clostridium</taxon>
    </lineage>
</organism>
<feature type="transmembrane region" description="Helical" evidence="4">
    <location>
        <begin position="222"/>
        <end position="244"/>
    </location>
</feature>
<dbReference type="Proteomes" id="UP000236151">
    <property type="component" value="Unassembled WGS sequence"/>
</dbReference>
<feature type="transmembrane region" description="Helical" evidence="4">
    <location>
        <begin position="328"/>
        <end position="347"/>
    </location>
</feature>
<accession>A0A2K2FGR6</accession>
<dbReference type="Pfam" id="PF13431">
    <property type="entry name" value="TPR_17"/>
    <property type="match status" value="1"/>
</dbReference>
<dbReference type="EMBL" id="NIOJ01000014">
    <property type="protein sequence ID" value="PNU00007.1"/>
    <property type="molecule type" value="Genomic_DNA"/>
</dbReference>
<dbReference type="InterPro" id="IPR019734">
    <property type="entry name" value="TPR_rpt"/>
</dbReference>